<organism evidence="6 8">
    <name type="scientific">Enterococcus avium</name>
    <name type="common">Streptococcus avium</name>
    <dbReference type="NCBI Taxonomy" id="33945"/>
    <lineage>
        <taxon>Bacteria</taxon>
        <taxon>Bacillati</taxon>
        <taxon>Bacillota</taxon>
        <taxon>Bacilli</taxon>
        <taxon>Lactobacillales</taxon>
        <taxon>Enterococcaceae</taxon>
        <taxon>Enterococcus</taxon>
    </lineage>
</organism>
<evidence type="ECO:0000313" key="8">
    <source>
        <dbReference type="Proteomes" id="UP001260773"/>
    </source>
</evidence>
<dbReference type="InterPro" id="IPR005754">
    <property type="entry name" value="Sortase"/>
</dbReference>
<keyword evidence="5" id="KW-0812">Transmembrane</keyword>
<evidence type="ECO:0000313" key="9">
    <source>
        <dbReference type="Proteomes" id="UP001264335"/>
    </source>
</evidence>
<evidence type="ECO:0000256" key="2">
    <source>
        <dbReference type="ARBA" id="ARBA00022801"/>
    </source>
</evidence>
<dbReference type="EMBL" id="JARPWY010000013">
    <property type="protein sequence ID" value="MDT2513916.1"/>
    <property type="molecule type" value="Genomic_DNA"/>
</dbReference>
<keyword evidence="2" id="KW-0378">Hydrolase</keyword>
<dbReference type="Gene3D" id="2.40.260.10">
    <property type="entry name" value="Sortase"/>
    <property type="match status" value="1"/>
</dbReference>
<keyword evidence="3" id="KW-0788">Thiol protease</keyword>
<dbReference type="Proteomes" id="UP001264335">
    <property type="component" value="Unassembled WGS sequence"/>
</dbReference>
<evidence type="ECO:0000256" key="1">
    <source>
        <dbReference type="ARBA" id="ARBA00022670"/>
    </source>
</evidence>
<evidence type="ECO:0000313" key="7">
    <source>
        <dbReference type="EMBL" id="MDT2513916.1"/>
    </source>
</evidence>
<accession>A0AAW8RQY4</accession>
<dbReference type="NCBIfam" id="TIGR01076">
    <property type="entry name" value="sortase_fam"/>
    <property type="match status" value="1"/>
</dbReference>
<comment type="caution">
    <text evidence="6">The sequence shown here is derived from an EMBL/GenBank/DDBJ whole genome shotgun (WGS) entry which is preliminary data.</text>
</comment>
<dbReference type="GO" id="GO:0006508">
    <property type="term" value="P:proteolysis"/>
    <property type="evidence" value="ECO:0007669"/>
    <property type="project" value="UniProtKB-KW"/>
</dbReference>
<dbReference type="Proteomes" id="UP001260773">
    <property type="component" value="Unassembled WGS sequence"/>
</dbReference>
<evidence type="ECO:0000256" key="4">
    <source>
        <dbReference type="PIRSR" id="PIRSR605754-1"/>
    </source>
</evidence>
<dbReference type="GO" id="GO:0008234">
    <property type="term" value="F:cysteine-type peptidase activity"/>
    <property type="evidence" value="ECO:0007669"/>
    <property type="project" value="UniProtKB-KW"/>
</dbReference>
<evidence type="ECO:0000256" key="5">
    <source>
        <dbReference type="SAM" id="Phobius"/>
    </source>
</evidence>
<dbReference type="CDD" id="cd06165">
    <property type="entry name" value="Sortase_A"/>
    <property type="match status" value="1"/>
</dbReference>
<dbReference type="InterPro" id="IPR042007">
    <property type="entry name" value="Sortase_A"/>
</dbReference>
<feature type="active site" description="Proton donor/acceptor" evidence="4">
    <location>
        <position position="153"/>
    </location>
</feature>
<reference evidence="6 9" key="1">
    <citation type="submission" date="2023-03" db="EMBL/GenBank/DDBJ databases">
        <authorList>
            <person name="Shen W."/>
            <person name="Cai J."/>
        </authorList>
    </citation>
    <scope>NUCLEOTIDE SEQUENCE</scope>
    <source>
        <strain evidence="6">P33-2</strain>
        <strain evidence="7 9">Y2</strain>
    </source>
</reference>
<evidence type="ECO:0000256" key="3">
    <source>
        <dbReference type="ARBA" id="ARBA00022807"/>
    </source>
</evidence>
<dbReference type="EMBL" id="JARPWH010000012">
    <property type="protein sequence ID" value="MDT2401785.1"/>
    <property type="molecule type" value="Genomic_DNA"/>
</dbReference>
<name>A0AAW8RQY4_ENTAV</name>
<proteinExistence type="predicted"/>
<dbReference type="AlphaFoldDB" id="A0AAW8RQY4"/>
<protein>
    <submittedName>
        <fullName evidence="6">Class A sortase</fullName>
    </submittedName>
</protein>
<keyword evidence="5" id="KW-0472">Membrane</keyword>
<feature type="active site" description="Acyl-thioester intermediate" evidence="4">
    <location>
        <position position="216"/>
    </location>
</feature>
<gene>
    <name evidence="6" type="ORF">P7D43_05315</name>
    <name evidence="7" type="ORF">P7D79_06660</name>
</gene>
<dbReference type="Pfam" id="PF04203">
    <property type="entry name" value="Sortase"/>
    <property type="match status" value="1"/>
</dbReference>
<dbReference type="SUPFAM" id="SSF63817">
    <property type="entry name" value="Sortase"/>
    <property type="match status" value="1"/>
</dbReference>
<feature type="transmembrane region" description="Helical" evidence="5">
    <location>
        <begin position="20"/>
        <end position="44"/>
    </location>
</feature>
<dbReference type="RefSeq" id="WP_311820669.1">
    <property type="nucleotide sequence ID" value="NZ_JARPWH010000012.1"/>
</dbReference>
<evidence type="ECO:0000313" key="6">
    <source>
        <dbReference type="EMBL" id="MDT2401785.1"/>
    </source>
</evidence>
<keyword evidence="5" id="KW-1133">Transmembrane helix</keyword>
<keyword evidence="1" id="KW-0645">Protease</keyword>
<dbReference type="InterPro" id="IPR023365">
    <property type="entry name" value="Sortase_dom-sf"/>
</dbReference>
<sequence length="235" mass="26116">MRTIRKKFRLLKRFLANSPIARRALIVCCSLGVVAFIAFSVLFFKQRDFEKDVYAAQKQATEHVLKKAKENPSKDVAADYSAADVHTLNPRDLKKVDPIKQVNDYGMGLLEIPAISMALPILEGPTQANLSVGAGTAKEGQNPGKKNFVLLGHYMTNRGLLFGGIQYLRKGNGIKVTYQGKQADYEVTEIKVVSKSETHYMEDTKNQKGVLTLITCDSSNQNTPNRLIVRAKVTQ</sequence>